<dbReference type="Proteomes" id="UP000799441">
    <property type="component" value="Unassembled WGS sequence"/>
</dbReference>
<dbReference type="AlphaFoldDB" id="A0A9P4UMU2"/>
<comment type="caution">
    <text evidence="2">The sequence shown here is derived from an EMBL/GenBank/DDBJ whole genome shotgun (WGS) entry which is preliminary data.</text>
</comment>
<evidence type="ECO:0000256" key="1">
    <source>
        <dbReference type="SAM" id="MobiDB-lite"/>
    </source>
</evidence>
<gene>
    <name evidence="2" type="ORF">K431DRAFT_127847</name>
</gene>
<reference evidence="2" key="1">
    <citation type="journal article" date="2020" name="Stud. Mycol.">
        <title>101 Dothideomycetes genomes: a test case for predicting lifestyles and emergence of pathogens.</title>
        <authorList>
            <person name="Haridas S."/>
            <person name="Albert R."/>
            <person name="Binder M."/>
            <person name="Bloem J."/>
            <person name="Labutti K."/>
            <person name="Salamov A."/>
            <person name="Andreopoulos B."/>
            <person name="Baker S."/>
            <person name="Barry K."/>
            <person name="Bills G."/>
            <person name="Bluhm B."/>
            <person name="Cannon C."/>
            <person name="Castanera R."/>
            <person name="Culley D."/>
            <person name="Daum C."/>
            <person name="Ezra D."/>
            <person name="Gonzalez J."/>
            <person name="Henrissat B."/>
            <person name="Kuo A."/>
            <person name="Liang C."/>
            <person name="Lipzen A."/>
            <person name="Lutzoni F."/>
            <person name="Magnuson J."/>
            <person name="Mondo S."/>
            <person name="Nolan M."/>
            <person name="Ohm R."/>
            <person name="Pangilinan J."/>
            <person name="Park H.-J."/>
            <person name="Ramirez L."/>
            <person name="Alfaro M."/>
            <person name="Sun H."/>
            <person name="Tritt A."/>
            <person name="Yoshinaga Y."/>
            <person name="Zwiers L.-H."/>
            <person name="Turgeon B."/>
            <person name="Goodwin S."/>
            <person name="Spatafora J."/>
            <person name="Crous P."/>
            <person name="Grigoriev I."/>
        </authorList>
    </citation>
    <scope>NUCLEOTIDE SEQUENCE</scope>
    <source>
        <strain evidence="2">CBS 116435</strain>
    </source>
</reference>
<evidence type="ECO:0000313" key="3">
    <source>
        <dbReference type="Proteomes" id="UP000799441"/>
    </source>
</evidence>
<feature type="compositionally biased region" description="Basic and acidic residues" evidence="1">
    <location>
        <begin position="130"/>
        <end position="139"/>
    </location>
</feature>
<name>A0A9P4UMU2_9PEZI</name>
<protein>
    <submittedName>
        <fullName evidence="2">Uncharacterized protein</fullName>
    </submittedName>
</protein>
<keyword evidence="3" id="KW-1185">Reference proteome</keyword>
<dbReference type="EMBL" id="MU003821">
    <property type="protein sequence ID" value="KAF2718726.1"/>
    <property type="molecule type" value="Genomic_DNA"/>
</dbReference>
<feature type="region of interest" description="Disordered" evidence="1">
    <location>
        <begin position="115"/>
        <end position="141"/>
    </location>
</feature>
<organism evidence="2 3">
    <name type="scientific">Polychaeton citri CBS 116435</name>
    <dbReference type="NCBI Taxonomy" id="1314669"/>
    <lineage>
        <taxon>Eukaryota</taxon>
        <taxon>Fungi</taxon>
        <taxon>Dikarya</taxon>
        <taxon>Ascomycota</taxon>
        <taxon>Pezizomycotina</taxon>
        <taxon>Dothideomycetes</taxon>
        <taxon>Dothideomycetidae</taxon>
        <taxon>Capnodiales</taxon>
        <taxon>Capnodiaceae</taxon>
        <taxon>Polychaeton</taxon>
    </lineage>
</organism>
<proteinExistence type="predicted"/>
<evidence type="ECO:0000313" key="2">
    <source>
        <dbReference type="EMBL" id="KAF2718726.1"/>
    </source>
</evidence>
<accession>A0A9P4UMU2</accession>
<sequence>MLHRRLFPPPPITLSHPDAGFETLSLIDDDPGWVGCAVVIVSVLYVARHVATSASDGQAQRGVHQARGASKATSYSMVCKSKSRPGTAEDTRDLGAVQLGERGLSHVSADRQWSFSTNGRNAAGPSPDGRPSKQRLETPKKKHVLMSPYRIVQPPLACDSVPLDAKRHLVLLFWRCRSDLV</sequence>